<dbReference type="STRING" id="7168.A0A182N8L6"/>
<proteinExistence type="predicted"/>
<name>A0A182N8L6_9DIPT</name>
<dbReference type="VEuPathDB" id="VectorBase:ADIR003990"/>
<evidence type="ECO:0000256" key="1">
    <source>
        <dbReference type="SAM" id="Phobius"/>
    </source>
</evidence>
<evidence type="ECO:0000313" key="2">
    <source>
        <dbReference type="EnsemblMetazoa" id="ADIR003990-PA"/>
    </source>
</evidence>
<keyword evidence="1" id="KW-1133">Transmembrane helix</keyword>
<organism evidence="2 3">
    <name type="scientific">Anopheles dirus</name>
    <dbReference type="NCBI Taxonomy" id="7168"/>
    <lineage>
        <taxon>Eukaryota</taxon>
        <taxon>Metazoa</taxon>
        <taxon>Ecdysozoa</taxon>
        <taxon>Arthropoda</taxon>
        <taxon>Hexapoda</taxon>
        <taxon>Insecta</taxon>
        <taxon>Pterygota</taxon>
        <taxon>Neoptera</taxon>
        <taxon>Endopterygota</taxon>
        <taxon>Diptera</taxon>
        <taxon>Nematocera</taxon>
        <taxon>Culicoidea</taxon>
        <taxon>Culicidae</taxon>
        <taxon>Anophelinae</taxon>
        <taxon>Anopheles</taxon>
    </lineage>
</organism>
<reference evidence="3" key="1">
    <citation type="submission" date="2013-03" db="EMBL/GenBank/DDBJ databases">
        <title>The Genome Sequence of Anopheles dirus WRAIR2.</title>
        <authorList>
            <consortium name="The Broad Institute Genomics Platform"/>
            <person name="Neafsey D.E."/>
            <person name="Walton C."/>
            <person name="Walker B."/>
            <person name="Young S.K."/>
            <person name="Zeng Q."/>
            <person name="Gargeya S."/>
            <person name="Fitzgerald M."/>
            <person name="Haas B."/>
            <person name="Abouelleil A."/>
            <person name="Allen A.W."/>
            <person name="Alvarado L."/>
            <person name="Arachchi H.M."/>
            <person name="Berlin A.M."/>
            <person name="Chapman S.B."/>
            <person name="Gainer-Dewar J."/>
            <person name="Goldberg J."/>
            <person name="Griggs A."/>
            <person name="Gujja S."/>
            <person name="Hansen M."/>
            <person name="Howarth C."/>
            <person name="Imamovic A."/>
            <person name="Ireland A."/>
            <person name="Larimer J."/>
            <person name="McCowan C."/>
            <person name="Murphy C."/>
            <person name="Pearson M."/>
            <person name="Poon T.W."/>
            <person name="Priest M."/>
            <person name="Roberts A."/>
            <person name="Saif S."/>
            <person name="Shea T."/>
            <person name="Sisk P."/>
            <person name="Sykes S."/>
            <person name="Wortman J."/>
            <person name="Nusbaum C."/>
            <person name="Birren B."/>
        </authorList>
    </citation>
    <scope>NUCLEOTIDE SEQUENCE [LARGE SCALE GENOMIC DNA]</scope>
    <source>
        <strain evidence="3">WRAIR2</strain>
    </source>
</reference>
<evidence type="ECO:0000313" key="3">
    <source>
        <dbReference type="Proteomes" id="UP000075884"/>
    </source>
</evidence>
<dbReference type="AlphaFoldDB" id="A0A182N8L6"/>
<keyword evidence="1" id="KW-0472">Membrane</keyword>
<feature type="transmembrane region" description="Helical" evidence="1">
    <location>
        <begin position="30"/>
        <end position="52"/>
    </location>
</feature>
<dbReference type="Proteomes" id="UP000075884">
    <property type="component" value="Unassembled WGS sequence"/>
</dbReference>
<dbReference type="EnsemblMetazoa" id="ADIR003990-RA">
    <property type="protein sequence ID" value="ADIR003990-PA"/>
    <property type="gene ID" value="ADIR003990"/>
</dbReference>
<evidence type="ECO:0008006" key="4">
    <source>
        <dbReference type="Google" id="ProtNLM"/>
    </source>
</evidence>
<accession>A0A182N8L6</accession>
<reference evidence="2" key="2">
    <citation type="submission" date="2020-05" db="UniProtKB">
        <authorList>
            <consortium name="EnsemblMetazoa"/>
        </authorList>
    </citation>
    <scope>IDENTIFICATION</scope>
    <source>
        <strain evidence="2">WRAIR2</strain>
    </source>
</reference>
<protein>
    <recommendedName>
        <fullName evidence="4">Ig-like domain-containing protein</fullName>
    </recommendedName>
</protein>
<sequence length="111" mass="12141">MTMTYVGAGMVAAQHQVHLCMDEGFCGLDFIYGSTSAVAFSVTLSTFLALAVGRVAADEIRDTREGETVTLKCRFSEQSAASDFSYYWARSTGNKFDNVAIKGVQLNTNYR</sequence>
<keyword evidence="1" id="KW-0812">Transmembrane</keyword>
<keyword evidence="3" id="KW-1185">Reference proteome</keyword>